<evidence type="ECO:0000256" key="2">
    <source>
        <dbReference type="ARBA" id="ARBA00007467"/>
    </source>
</evidence>
<keyword evidence="4 6" id="KW-1133">Transmembrane helix</keyword>
<feature type="transmembrane region" description="Helical" evidence="6">
    <location>
        <begin position="432"/>
        <end position="453"/>
    </location>
</feature>
<proteinExistence type="inferred from homology"/>
<evidence type="ECO:0000313" key="7">
    <source>
        <dbReference type="EnsemblMetazoa" id="OVOC931.1"/>
    </source>
</evidence>
<evidence type="ECO:0000313" key="8">
    <source>
        <dbReference type="Proteomes" id="UP000024404"/>
    </source>
</evidence>
<keyword evidence="3 6" id="KW-0812">Transmembrane</keyword>
<organism evidence="7 8">
    <name type="scientific">Onchocerca volvulus</name>
    <dbReference type="NCBI Taxonomy" id="6282"/>
    <lineage>
        <taxon>Eukaryota</taxon>
        <taxon>Metazoa</taxon>
        <taxon>Ecdysozoa</taxon>
        <taxon>Nematoda</taxon>
        <taxon>Chromadorea</taxon>
        <taxon>Rhabditida</taxon>
        <taxon>Spirurina</taxon>
        <taxon>Spiruromorpha</taxon>
        <taxon>Filarioidea</taxon>
        <taxon>Onchocercidae</taxon>
        <taxon>Onchocerca</taxon>
    </lineage>
</organism>
<dbReference type="AlphaFoldDB" id="A0A8R1Y4T0"/>
<feature type="transmembrane region" description="Helical" evidence="6">
    <location>
        <begin position="279"/>
        <end position="301"/>
    </location>
</feature>
<evidence type="ECO:0000256" key="4">
    <source>
        <dbReference type="ARBA" id="ARBA00022989"/>
    </source>
</evidence>
<dbReference type="SUPFAM" id="SSF103473">
    <property type="entry name" value="MFS general substrate transporter"/>
    <property type="match status" value="1"/>
</dbReference>
<dbReference type="GO" id="GO:0007040">
    <property type="term" value="P:lysosome organization"/>
    <property type="evidence" value="ECO:0007669"/>
    <property type="project" value="TreeGrafter"/>
</dbReference>
<feature type="transmembrane region" description="Helical" evidence="6">
    <location>
        <begin position="159"/>
        <end position="180"/>
    </location>
</feature>
<reference evidence="7" key="2">
    <citation type="submission" date="2022-06" db="UniProtKB">
        <authorList>
            <consortium name="EnsemblMetazoa"/>
        </authorList>
    </citation>
    <scope>IDENTIFICATION</scope>
</reference>
<protein>
    <recommendedName>
        <fullName evidence="6">Battenin</fullName>
    </recommendedName>
</protein>
<sequence>MAVLIVSAIDNIIYSRTYCLEKSISDDAFDMKDAKSIAPRSSARQKWETTRILASFWYVKENFRPKWYLVQSADVVLFKYNVFANCIYGYYGKFGIMTKTFDRNVNNKNLNPRIFGLCNNYAYVIMLSAAEDILEQEHQNTTTVEKKCLDNITSRHCTVMTTGAVLLADILPCLLVKLTFPFFMQRIPFGIRHFIICLLQALSYLIVAFSSGIVMSLTGVVFASLSSGLGEITYLALTPYFTKNTISTWSSGTGGAGIIGALAYAALTEPHFLNLSPKTTLLIMLIVPLIFSLTYWCLLLLPDSIYKAKVLEPKTWIVPKSCLSAITSNDNVHMETAAQDEGKSPVSPEPVKQRLLSFKEMLLITFPLLRFMIPLMFVYIGEYLINQGIVQLIFYPCDRGWYLTRSSQYRWYQVLYQAGVFISRSSINIIQLPYWALICLPILQFMNVLIFFFESLYFYMPHIWVLFTLILFEGLFGGSSYVNTFIHIHNFAKPDVREFSMSISSLGDAIGIVIAGFASIPIYNYVCGTNLPAHITG</sequence>
<feature type="transmembrane region" description="Helical" evidence="6">
    <location>
        <begin position="503"/>
        <end position="523"/>
    </location>
</feature>
<keyword evidence="5 6" id="KW-0472">Membrane</keyword>
<dbReference type="GO" id="GO:0012505">
    <property type="term" value="C:endomembrane system"/>
    <property type="evidence" value="ECO:0007669"/>
    <property type="project" value="UniProtKB-SubCell"/>
</dbReference>
<dbReference type="InterPro" id="IPR036259">
    <property type="entry name" value="MFS_trans_sf"/>
</dbReference>
<dbReference type="GO" id="GO:0051453">
    <property type="term" value="P:regulation of intracellular pH"/>
    <property type="evidence" value="ECO:0007669"/>
    <property type="project" value="TreeGrafter"/>
</dbReference>
<name>A0A8R1Y4T0_ONCVO</name>
<keyword evidence="8" id="KW-1185">Reference proteome</keyword>
<dbReference type="GO" id="GO:0005765">
    <property type="term" value="C:lysosomal membrane"/>
    <property type="evidence" value="ECO:0007669"/>
    <property type="project" value="UniProtKB-SubCell"/>
</dbReference>
<dbReference type="Proteomes" id="UP000024404">
    <property type="component" value="Unassembled WGS sequence"/>
</dbReference>
<feature type="transmembrane region" description="Helical" evidence="6">
    <location>
        <begin position="361"/>
        <end position="380"/>
    </location>
</feature>
<evidence type="ECO:0000256" key="3">
    <source>
        <dbReference type="ARBA" id="ARBA00022692"/>
    </source>
</evidence>
<dbReference type="PANTHER" id="PTHR10981">
    <property type="entry name" value="BATTENIN"/>
    <property type="match status" value="1"/>
</dbReference>
<dbReference type="OMA" id="INNFHYC"/>
<keyword evidence="6" id="KW-0458">Lysosome</keyword>
<evidence type="ECO:0000256" key="1">
    <source>
        <dbReference type="ARBA" id="ARBA00004127"/>
    </source>
</evidence>
<dbReference type="EMBL" id="CMVM020000023">
    <property type="status" value="NOT_ANNOTATED_CDS"/>
    <property type="molecule type" value="Genomic_DNA"/>
</dbReference>
<evidence type="ECO:0000256" key="5">
    <source>
        <dbReference type="ARBA" id="ARBA00023136"/>
    </source>
</evidence>
<accession>A0A8R1Y4T0</accession>
<feature type="transmembrane region" description="Helical" evidence="6">
    <location>
        <begin position="246"/>
        <end position="267"/>
    </location>
</feature>
<reference evidence="8" key="1">
    <citation type="submission" date="2013-10" db="EMBL/GenBank/DDBJ databases">
        <title>Genome sequencing of Onchocerca volvulus.</title>
        <authorList>
            <person name="Cotton J."/>
            <person name="Tsai J."/>
            <person name="Stanley E."/>
            <person name="Tracey A."/>
            <person name="Holroyd N."/>
            <person name="Lustigman S."/>
            <person name="Berriman M."/>
        </authorList>
    </citation>
    <scope>NUCLEOTIDE SEQUENCE</scope>
</reference>
<evidence type="ECO:0000256" key="6">
    <source>
        <dbReference type="RuleBase" id="RU361113"/>
    </source>
</evidence>
<feature type="transmembrane region" description="Helical" evidence="6">
    <location>
        <begin position="459"/>
        <end position="482"/>
    </location>
</feature>
<dbReference type="EnsemblMetazoa" id="OVOC931.1">
    <property type="protein sequence ID" value="OVOC931.1"/>
    <property type="gene ID" value="WBGene00237740"/>
</dbReference>
<dbReference type="Gene3D" id="1.20.1250.20">
    <property type="entry name" value="MFS general substrate transporter like domains"/>
    <property type="match status" value="1"/>
</dbReference>
<comment type="subcellular location">
    <subcellularLocation>
        <location evidence="1">Endomembrane system</location>
        <topology evidence="1">Multi-pass membrane protein</topology>
    </subcellularLocation>
    <subcellularLocation>
        <location evidence="6">Lysosome membrane</location>
        <topology evidence="6">Multi-pass membrane protein</topology>
    </subcellularLocation>
</comment>
<dbReference type="PRINTS" id="PR01315">
    <property type="entry name" value="BATTENIN"/>
</dbReference>
<dbReference type="Pfam" id="PF02487">
    <property type="entry name" value="CLN3"/>
    <property type="match status" value="1"/>
</dbReference>
<feature type="transmembrane region" description="Helical" evidence="6">
    <location>
        <begin position="201"/>
        <end position="226"/>
    </location>
</feature>
<comment type="similarity">
    <text evidence="2 6">Belongs to the battenin family.</text>
</comment>
<dbReference type="PANTHER" id="PTHR10981:SF8">
    <property type="entry name" value="BATTENIN"/>
    <property type="match status" value="1"/>
</dbReference>
<dbReference type="InterPro" id="IPR003492">
    <property type="entry name" value="Battenin_disease_Cln3"/>
</dbReference>